<reference evidence="4" key="1">
    <citation type="submission" date="2019-07" db="EMBL/GenBank/DDBJ databases">
        <title>Arthrobacter KR32 sp. nov., isolated from mountain cheese made of cows milk.</title>
        <authorList>
            <person name="Flegler A."/>
        </authorList>
    </citation>
    <scope>NUCLEOTIDE SEQUENCE [LARGE SCALE GENOMIC DNA]</scope>
    <source>
        <strain evidence="4">KR32</strain>
    </source>
</reference>
<keyword evidence="4" id="KW-1185">Reference proteome</keyword>
<accession>A0A7X1NQA2</accession>
<proteinExistence type="predicted"/>
<gene>
    <name evidence="3" type="ORF">FNH21_09925</name>
</gene>
<dbReference type="OrthoDB" id="8215557at2"/>
<evidence type="ECO:0000259" key="2">
    <source>
        <dbReference type="Pfam" id="PF13472"/>
    </source>
</evidence>
<dbReference type="SUPFAM" id="SSF52266">
    <property type="entry name" value="SGNH hydrolase"/>
    <property type="match status" value="1"/>
</dbReference>
<dbReference type="InterPro" id="IPR036514">
    <property type="entry name" value="SGNH_hydro_sf"/>
</dbReference>
<comment type="caution">
    <text evidence="3">The sequence shown here is derived from an EMBL/GenBank/DDBJ whole genome shotgun (WGS) entry which is preliminary data.</text>
</comment>
<sequence>MMPASASPGDVQESGRTPARSVVVPGEVLPPRRPDTSPQAPTSTGGTIVEPPAVLSVPNLKVGSTVPNPTTGRREVVVQDVHRTAVLIGDSQASEQNSWPQLALRALGYDVRFSGAGGTGYVAANPTIDAPNYYDALTGGTWVLPHGEPALVVVEGGGNDAARGASDGDILANANALLLGLEETYPRSRIMMIGTLSRSSRDGGGRRAEVDALLGDLAAARGITFVSVGDWLTAHELEDDLADAVHLTPEGSRKAAVILERELDTLKLGVSEVLVDPGTWPRAGRPLA</sequence>
<feature type="compositionally biased region" description="Polar residues" evidence="1">
    <location>
        <begin position="36"/>
        <end position="46"/>
    </location>
</feature>
<name>A0A7X1NQA2_9MICC</name>
<evidence type="ECO:0000313" key="4">
    <source>
        <dbReference type="Proteomes" id="UP000326464"/>
    </source>
</evidence>
<evidence type="ECO:0000256" key="1">
    <source>
        <dbReference type="SAM" id="MobiDB-lite"/>
    </source>
</evidence>
<protein>
    <submittedName>
        <fullName evidence="3">SGNH/GDSL hydrolase family protein</fullName>
    </submittedName>
</protein>
<dbReference type="AlphaFoldDB" id="A0A7X1NQA2"/>
<feature type="domain" description="SGNH hydrolase-type esterase" evidence="2">
    <location>
        <begin position="93"/>
        <end position="253"/>
    </location>
</feature>
<dbReference type="GO" id="GO:0016787">
    <property type="term" value="F:hydrolase activity"/>
    <property type="evidence" value="ECO:0007669"/>
    <property type="project" value="UniProtKB-KW"/>
</dbReference>
<evidence type="ECO:0000313" key="3">
    <source>
        <dbReference type="EMBL" id="MPY11032.1"/>
    </source>
</evidence>
<organism evidence="3 4">
    <name type="scientific">Arthrobacter bussei</name>
    <dbReference type="NCBI Taxonomy" id="2594179"/>
    <lineage>
        <taxon>Bacteria</taxon>
        <taxon>Bacillati</taxon>
        <taxon>Actinomycetota</taxon>
        <taxon>Actinomycetes</taxon>
        <taxon>Micrococcales</taxon>
        <taxon>Micrococcaceae</taxon>
        <taxon>Arthrobacter</taxon>
    </lineage>
</organism>
<dbReference type="Proteomes" id="UP000326464">
    <property type="component" value="Unassembled WGS sequence"/>
</dbReference>
<dbReference type="InterPro" id="IPR013830">
    <property type="entry name" value="SGNH_hydro"/>
</dbReference>
<dbReference type="Gene3D" id="3.40.50.1110">
    <property type="entry name" value="SGNH hydrolase"/>
    <property type="match status" value="1"/>
</dbReference>
<dbReference type="Pfam" id="PF13472">
    <property type="entry name" value="Lipase_GDSL_2"/>
    <property type="match status" value="1"/>
</dbReference>
<keyword evidence="3" id="KW-0378">Hydrolase</keyword>
<dbReference type="EMBL" id="VJXX01000002">
    <property type="protein sequence ID" value="MPY11032.1"/>
    <property type="molecule type" value="Genomic_DNA"/>
</dbReference>
<dbReference type="CDD" id="cd00229">
    <property type="entry name" value="SGNH_hydrolase"/>
    <property type="match status" value="1"/>
</dbReference>
<feature type="region of interest" description="Disordered" evidence="1">
    <location>
        <begin position="1"/>
        <end position="52"/>
    </location>
</feature>